<evidence type="ECO:0000313" key="2">
    <source>
        <dbReference type="Proteomes" id="UP000219743"/>
    </source>
</evidence>
<accession>A0A9X6Z8H7</accession>
<dbReference type="AlphaFoldDB" id="A0A9X6Z8H7"/>
<protein>
    <submittedName>
        <fullName evidence="1">Uncharacterized protein</fullName>
    </submittedName>
</protein>
<gene>
    <name evidence="1" type="ORF">CN263_17325</name>
</gene>
<sequence length="75" mass="8615">MKQGYVIEIEDGFYNKDADGPTTLSNAEFFENEGDTDFYIDILTQMGIEVIDVSHAMLKKEHLNRRGRNVRFGVN</sequence>
<dbReference type="RefSeq" id="WP_098330388.1">
    <property type="nucleotide sequence ID" value="NZ_NTRC01000012.1"/>
</dbReference>
<comment type="caution">
    <text evidence="1">The sequence shown here is derived from an EMBL/GenBank/DDBJ whole genome shotgun (WGS) entry which is preliminary data.</text>
</comment>
<reference evidence="1 2" key="1">
    <citation type="submission" date="2017-09" db="EMBL/GenBank/DDBJ databases">
        <title>Large-scale bioinformatics analysis of Bacillus genomes uncovers conserved roles of natural products in bacterial physiology.</title>
        <authorList>
            <consortium name="Agbiome Team Llc"/>
            <person name="Bleich R.M."/>
            <person name="Kirk G.J."/>
            <person name="Santa Maria K.C."/>
            <person name="Allen S.E."/>
            <person name="Farag S."/>
            <person name="Shank E.A."/>
            <person name="Bowers A."/>
        </authorList>
    </citation>
    <scope>NUCLEOTIDE SEQUENCE [LARGE SCALE GENOMIC DNA]</scope>
    <source>
        <strain evidence="1 2">AFS024404</strain>
    </source>
</reference>
<proteinExistence type="predicted"/>
<dbReference type="Proteomes" id="UP000219743">
    <property type="component" value="Unassembled WGS sequence"/>
</dbReference>
<dbReference type="EMBL" id="NTRC01000012">
    <property type="protein sequence ID" value="PFD20466.1"/>
    <property type="molecule type" value="Genomic_DNA"/>
</dbReference>
<evidence type="ECO:0000313" key="1">
    <source>
        <dbReference type="EMBL" id="PFD20466.1"/>
    </source>
</evidence>
<organism evidence="1 2">
    <name type="scientific">Bacillus cereus</name>
    <dbReference type="NCBI Taxonomy" id="1396"/>
    <lineage>
        <taxon>Bacteria</taxon>
        <taxon>Bacillati</taxon>
        <taxon>Bacillota</taxon>
        <taxon>Bacilli</taxon>
        <taxon>Bacillales</taxon>
        <taxon>Bacillaceae</taxon>
        <taxon>Bacillus</taxon>
        <taxon>Bacillus cereus group</taxon>
    </lineage>
</organism>
<name>A0A9X6Z8H7_BACCE</name>